<reference evidence="13 14" key="1">
    <citation type="journal article" date="2024" name="Nat. Commun.">
        <title>Phylogenomics reveals the evolutionary origins of lichenization in chlorophyte algae.</title>
        <authorList>
            <person name="Puginier C."/>
            <person name="Libourel C."/>
            <person name="Otte J."/>
            <person name="Skaloud P."/>
            <person name="Haon M."/>
            <person name="Grisel S."/>
            <person name="Petersen M."/>
            <person name="Berrin J.G."/>
            <person name="Delaux P.M."/>
            <person name="Dal Grande F."/>
            <person name="Keller J."/>
        </authorList>
    </citation>
    <scope>NUCLEOTIDE SEQUENCE [LARGE SCALE GENOMIC DNA]</scope>
    <source>
        <strain evidence="13 14">SAG 2043</strain>
    </source>
</reference>
<dbReference type="GO" id="GO:0005615">
    <property type="term" value="C:extracellular space"/>
    <property type="evidence" value="ECO:0007669"/>
    <property type="project" value="UniProtKB-KW"/>
</dbReference>
<dbReference type="SUPFAM" id="SSF55331">
    <property type="entry name" value="Tautomerase/MIF"/>
    <property type="match status" value="1"/>
</dbReference>
<keyword evidence="4" id="KW-0964">Secreted</keyword>
<comment type="caution">
    <text evidence="13">The sequence shown here is derived from an EMBL/GenBank/DDBJ whole genome shotgun (WGS) entry which is preliminary data.</text>
</comment>
<accession>A0AAW1R9U8</accession>
<comment type="subcellular location">
    <subcellularLocation>
        <location evidence="1">Secreted</location>
    </subcellularLocation>
</comment>
<evidence type="ECO:0000256" key="7">
    <source>
        <dbReference type="ARBA" id="ARBA00036823"/>
    </source>
</evidence>
<comment type="catalytic activity">
    <reaction evidence="7">
        <text>L-dopachrome = 5,6-dihydroxyindole-2-carboxylate</text>
        <dbReference type="Rhea" id="RHEA:13041"/>
        <dbReference type="ChEBI" id="CHEBI:16875"/>
        <dbReference type="ChEBI" id="CHEBI:57509"/>
        <dbReference type="EC" id="5.3.3.12"/>
    </reaction>
</comment>
<evidence type="ECO:0000256" key="1">
    <source>
        <dbReference type="ARBA" id="ARBA00004613"/>
    </source>
</evidence>
<dbReference type="GO" id="GO:0050178">
    <property type="term" value="F:phenylpyruvate tautomerase activity"/>
    <property type="evidence" value="ECO:0007669"/>
    <property type="project" value="UniProtKB-EC"/>
</dbReference>
<keyword evidence="14" id="KW-1185">Reference proteome</keyword>
<gene>
    <name evidence="13" type="ORF">WJX72_010356</name>
</gene>
<dbReference type="EMBL" id="JALJOR010000001">
    <property type="protein sequence ID" value="KAK9830211.1"/>
    <property type="molecule type" value="Genomic_DNA"/>
</dbReference>
<dbReference type="GO" id="GO:0004167">
    <property type="term" value="F:dopachrome isomerase activity"/>
    <property type="evidence" value="ECO:0007669"/>
    <property type="project" value="UniProtKB-EC"/>
</dbReference>
<dbReference type="InterPro" id="IPR001398">
    <property type="entry name" value="Macrophage_inhib_fac"/>
</dbReference>
<dbReference type="EC" id="5.3.2.1" evidence="9"/>
<keyword evidence="5" id="KW-0413">Isomerase</keyword>
<dbReference type="Gene3D" id="3.30.429.10">
    <property type="entry name" value="Macrophage Migration Inhibitory Factor"/>
    <property type="match status" value="1"/>
</dbReference>
<dbReference type="Pfam" id="PF01187">
    <property type="entry name" value="MIF"/>
    <property type="match status" value="1"/>
</dbReference>
<keyword evidence="3" id="KW-0202">Cytokine</keyword>
<evidence type="ECO:0000256" key="5">
    <source>
        <dbReference type="ARBA" id="ARBA00023235"/>
    </source>
</evidence>
<evidence type="ECO:0000256" key="11">
    <source>
        <dbReference type="ARBA" id="ARBA00041912"/>
    </source>
</evidence>
<evidence type="ECO:0000256" key="3">
    <source>
        <dbReference type="ARBA" id="ARBA00022514"/>
    </source>
</evidence>
<evidence type="ECO:0000256" key="6">
    <source>
        <dbReference type="ARBA" id="ARBA00036735"/>
    </source>
</evidence>
<evidence type="ECO:0000256" key="10">
    <source>
        <dbReference type="ARBA" id="ARBA00041631"/>
    </source>
</evidence>
<sequence>MPTLNVTTNVPGNGVDASDTIKALSSTVASSVGKPESYVLVTLRTDTPTCFGGSEAPAAYGELLSIGAIGGDKNKSISAAISEVLKVQLGVPSDRFYLKFTDVPRSDFGWKGSTFA</sequence>
<comment type="similarity">
    <text evidence="2">Belongs to the MIF family.</text>
</comment>
<evidence type="ECO:0000313" key="13">
    <source>
        <dbReference type="EMBL" id="KAK9830211.1"/>
    </source>
</evidence>
<evidence type="ECO:0000256" key="12">
    <source>
        <dbReference type="ARBA" id="ARBA00042730"/>
    </source>
</evidence>
<evidence type="ECO:0000256" key="4">
    <source>
        <dbReference type="ARBA" id="ARBA00022525"/>
    </source>
</evidence>
<dbReference type="EC" id="5.3.3.12" evidence="8"/>
<organism evidence="13 14">
    <name type="scientific">[Myrmecia] bisecta</name>
    <dbReference type="NCBI Taxonomy" id="41462"/>
    <lineage>
        <taxon>Eukaryota</taxon>
        <taxon>Viridiplantae</taxon>
        <taxon>Chlorophyta</taxon>
        <taxon>core chlorophytes</taxon>
        <taxon>Trebouxiophyceae</taxon>
        <taxon>Trebouxiales</taxon>
        <taxon>Trebouxiaceae</taxon>
        <taxon>Myrmecia</taxon>
    </lineage>
</organism>
<evidence type="ECO:0000313" key="14">
    <source>
        <dbReference type="Proteomes" id="UP001489004"/>
    </source>
</evidence>
<protein>
    <recommendedName>
        <fullName evidence="12">L-dopachrome isomerase</fullName>
        <ecNumber evidence="9">5.3.2.1</ecNumber>
        <ecNumber evidence="8">5.3.3.12</ecNumber>
    </recommendedName>
    <alternativeName>
        <fullName evidence="10">L-dopachrome tautomerase</fullName>
    </alternativeName>
    <alternativeName>
        <fullName evidence="11">Phenylpyruvate tautomerase</fullName>
    </alternativeName>
</protein>
<name>A0AAW1R9U8_9CHLO</name>
<evidence type="ECO:0000256" key="2">
    <source>
        <dbReference type="ARBA" id="ARBA00005851"/>
    </source>
</evidence>
<dbReference type="Proteomes" id="UP001489004">
    <property type="component" value="Unassembled WGS sequence"/>
</dbReference>
<proteinExistence type="inferred from homology"/>
<dbReference type="AlphaFoldDB" id="A0AAW1R9U8"/>
<dbReference type="PANTHER" id="PTHR11954">
    <property type="entry name" value="D-DOPACHROME DECARBOXYLASE"/>
    <property type="match status" value="1"/>
</dbReference>
<dbReference type="GO" id="GO:0005125">
    <property type="term" value="F:cytokine activity"/>
    <property type="evidence" value="ECO:0007669"/>
    <property type="project" value="UniProtKB-KW"/>
</dbReference>
<evidence type="ECO:0000256" key="8">
    <source>
        <dbReference type="ARBA" id="ARBA00038932"/>
    </source>
</evidence>
<dbReference type="PANTHER" id="PTHR11954:SF6">
    <property type="entry name" value="MACROPHAGE MIGRATION INHIBITORY FACTOR"/>
    <property type="match status" value="1"/>
</dbReference>
<dbReference type="InterPro" id="IPR014347">
    <property type="entry name" value="Tautomerase/MIF_sf"/>
</dbReference>
<evidence type="ECO:0000256" key="9">
    <source>
        <dbReference type="ARBA" id="ARBA00039086"/>
    </source>
</evidence>
<comment type="catalytic activity">
    <reaction evidence="6">
        <text>3-phenylpyruvate = enol-phenylpyruvate</text>
        <dbReference type="Rhea" id="RHEA:17097"/>
        <dbReference type="ChEBI" id="CHEBI:16815"/>
        <dbReference type="ChEBI" id="CHEBI:18005"/>
        <dbReference type="EC" id="5.3.2.1"/>
    </reaction>
</comment>